<dbReference type="GO" id="GO:0016491">
    <property type="term" value="F:oxidoreductase activity"/>
    <property type="evidence" value="ECO:0007669"/>
    <property type="project" value="UniProtKB-KW"/>
</dbReference>
<dbReference type="Gene3D" id="3.40.50.720">
    <property type="entry name" value="NAD(P)-binding Rossmann-like Domain"/>
    <property type="match status" value="1"/>
</dbReference>
<keyword evidence="2" id="KW-0560">Oxidoreductase</keyword>
<dbReference type="AlphaFoldDB" id="A0A7W6GPN4"/>
<dbReference type="InterPro" id="IPR036291">
    <property type="entry name" value="NAD(P)-bd_dom_sf"/>
</dbReference>
<evidence type="ECO:0000313" key="3">
    <source>
        <dbReference type="EMBL" id="MBB3982727.1"/>
    </source>
</evidence>
<dbReference type="PANTHER" id="PTHR43899">
    <property type="entry name" value="RH59310P"/>
    <property type="match status" value="1"/>
</dbReference>
<dbReference type="PRINTS" id="PR00081">
    <property type="entry name" value="GDHRDH"/>
</dbReference>
<gene>
    <name evidence="3" type="ORF">GGR44_002393</name>
</gene>
<dbReference type="EMBL" id="JACIEB010000005">
    <property type="protein sequence ID" value="MBB3982727.1"/>
    <property type="molecule type" value="Genomic_DNA"/>
</dbReference>
<dbReference type="SUPFAM" id="SSF51735">
    <property type="entry name" value="NAD(P)-binding Rossmann-fold domains"/>
    <property type="match status" value="1"/>
</dbReference>
<comment type="similarity">
    <text evidence="1">Belongs to the short-chain dehydrogenases/reductases (SDR) family.</text>
</comment>
<evidence type="ECO:0000256" key="2">
    <source>
        <dbReference type="ARBA" id="ARBA00023002"/>
    </source>
</evidence>
<evidence type="ECO:0000256" key="1">
    <source>
        <dbReference type="ARBA" id="ARBA00006484"/>
    </source>
</evidence>
<dbReference type="Proteomes" id="UP000552757">
    <property type="component" value="Unassembled WGS sequence"/>
</dbReference>
<dbReference type="InterPro" id="IPR051019">
    <property type="entry name" value="VLCFA-Steroid_DH"/>
</dbReference>
<name>A0A7W6GPN4_9SPHN</name>
<dbReference type="CDD" id="cd05233">
    <property type="entry name" value="SDR_c"/>
    <property type="match status" value="1"/>
</dbReference>
<protein>
    <submittedName>
        <fullName evidence="3">Short-subunit dehydrogenase</fullName>
    </submittedName>
</protein>
<reference evidence="3 4" key="1">
    <citation type="submission" date="2020-08" db="EMBL/GenBank/DDBJ databases">
        <title>Genomic Encyclopedia of Type Strains, Phase IV (KMG-IV): sequencing the most valuable type-strain genomes for metagenomic binning, comparative biology and taxonomic classification.</title>
        <authorList>
            <person name="Goeker M."/>
        </authorList>
    </citation>
    <scope>NUCLEOTIDE SEQUENCE [LARGE SCALE GENOMIC DNA]</scope>
    <source>
        <strain evidence="3 4">DSM 29348</strain>
    </source>
</reference>
<sequence length="269" mass="28006">MTRSAAIAPGKWAFITGGSDGLGLAFATDLAQRGMHCLLIARQEDKLARAAAAVRALGVEARTLSLDLEAPDAVAQIAAATADLPLTLAVFNAGAEASGAAFVDRPYDHWATTIRRNVLFLTEALNHFGKRLADSAAAGTPGGIIVVGSEAAFGGVGLSGIYTATKGFALNLCESLWAELAPRGVDVITLLFKIADTPMLRETLARRGIPVEATGASDPIALARGTIEALGDGPVYNPDAVSPDDPVTSNAARRERVNAKTEQMKFFYG</sequence>
<dbReference type="InterPro" id="IPR002347">
    <property type="entry name" value="SDR_fam"/>
</dbReference>
<organism evidence="3 4">
    <name type="scientific">Sphingobium fontiphilum</name>
    <dbReference type="NCBI Taxonomy" id="944425"/>
    <lineage>
        <taxon>Bacteria</taxon>
        <taxon>Pseudomonadati</taxon>
        <taxon>Pseudomonadota</taxon>
        <taxon>Alphaproteobacteria</taxon>
        <taxon>Sphingomonadales</taxon>
        <taxon>Sphingomonadaceae</taxon>
        <taxon>Sphingobium</taxon>
    </lineage>
</organism>
<proteinExistence type="inferred from homology"/>
<dbReference type="Pfam" id="PF00106">
    <property type="entry name" value="adh_short"/>
    <property type="match status" value="1"/>
</dbReference>
<evidence type="ECO:0000313" key="4">
    <source>
        <dbReference type="Proteomes" id="UP000552757"/>
    </source>
</evidence>
<dbReference type="RefSeq" id="WP_183955790.1">
    <property type="nucleotide sequence ID" value="NZ_JACIEB010000005.1"/>
</dbReference>
<keyword evidence="4" id="KW-1185">Reference proteome</keyword>
<comment type="caution">
    <text evidence="3">The sequence shown here is derived from an EMBL/GenBank/DDBJ whole genome shotgun (WGS) entry which is preliminary data.</text>
</comment>
<dbReference type="PANTHER" id="PTHR43899:SF13">
    <property type="entry name" value="RH59310P"/>
    <property type="match status" value="1"/>
</dbReference>
<accession>A0A7W6GPN4</accession>